<dbReference type="EMBL" id="SJPV01000004">
    <property type="protein sequence ID" value="TWU38299.1"/>
    <property type="molecule type" value="Genomic_DNA"/>
</dbReference>
<keyword evidence="3" id="KW-1185">Reference proteome</keyword>
<organism evidence="2 3">
    <name type="scientific">Novipirellula artificiosorum</name>
    <dbReference type="NCBI Taxonomy" id="2528016"/>
    <lineage>
        <taxon>Bacteria</taxon>
        <taxon>Pseudomonadati</taxon>
        <taxon>Planctomycetota</taxon>
        <taxon>Planctomycetia</taxon>
        <taxon>Pirellulales</taxon>
        <taxon>Pirellulaceae</taxon>
        <taxon>Novipirellula</taxon>
    </lineage>
</organism>
<dbReference type="AlphaFoldDB" id="A0A5C6DU43"/>
<accession>A0A5C6DU43</accession>
<reference evidence="2 3" key="1">
    <citation type="submission" date="2019-02" db="EMBL/GenBank/DDBJ databases">
        <title>Deep-cultivation of Planctomycetes and their phenomic and genomic characterization uncovers novel biology.</title>
        <authorList>
            <person name="Wiegand S."/>
            <person name="Jogler M."/>
            <person name="Boedeker C."/>
            <person name="Pinto D."/>
            <person name="Vollmers J."/>
            <person name="Rivas-Marin E."/>
            <person name="Kohn T."/>
            <person name="Peeters S.H."/>
            <person name="Heuer A."/>
            <person name="Rast P."/>
            <person name="Oberbeckmann S."/>
            <person name="Bunk B."/>
            <person name="Jeske O."/>
            <person name="Meyerdierks A."/>
            <person name="Storesund J.E."/>
            <person name="Kallscheuer N."/>
            <person name="Luecker S."/>
            <person name="Lage O.M."/>
            <person name="Pohl T."/>
            <person name="Merkel B.J."/>
            <person name="Hornburger P."/>
            <person name="Mueller R.-W."/>
            <person name="Bruemmer F."/>
            <person name="Labrenz M."/>
            <person name="Spormann A.M."/>
            <person name="Op Den Camp H."/>
            <person name="Overmann J."/>
            <person name="Amann R."/>
            <person name="Jetten M.S.M."/>
            <person name="Mascher T."/>
            <person name="Medema M.H."/>
            <person name="Devos D.P."/>
            <person name="Kaster A.-K."/>
            <person name="Ovreas L."/>
            <person name="Rohde M."/>
            <person name="Galperin M.Y."/>
            <person name="Jogler C."/>
        </authorList>
    </citation>
    <scope>NUCLEOTIDE SEQUENCE [LARGE SCALE GENOMIC DNA]</scope>
    <source>
        <strain evidence="2 3">Poly41</strain>
    </source>
</reference>
<comment type="caution">
    <text evidence="2">The sequence shown here is derived from an EMBL/GenBank/DDBJ whole genome shotgun (WGS) entry which is preliminary data.</text>
</comment>
<evidence type="ECO:0000313" key="3">
    <source>
        <dbReference type="Proteomes" id="UP000319143"/>
    </source>
</evidence>
<feature type="compositionally biased region" description="Basic and acidic residues" evidence="1">
    <location>
        <begin position="33"/>
        <end position="42"/>
    </location>
</feature>
<protein>
    <submittedName>
        <fullName evidence="2">Uncharacterized protein</fullName>
    </submittedName>
</protein>
<name>A0A5C6DU43_9BACT</name>
<evidence type="ECO:0000256" key="1">
    <source>
        <dbReference type="SAM" id="MobiDB-lite"/>
    </source>
</evidence>
<proteinExistence type="predicted"/>
<dbReference type="Proteomes" id="UP000319143">
    <property type="component" value="Unassembled WGS sequence"/>
</dbReference>
<feature type="region of interest" description="Disordered" evidence="1">
    <location>
        <begin position="1"/>
        <end position="42"/>
    </location>
</feature>
<evidence type="ECO:0000313" key="2">
    <source>
        <dbReference type="EMBL" id="TWU38299.1"/>
    </source>
</evidence>
<sequence length="42" mass="4708">MNTTMMFGGRSAARRVPEKTSVANAAKHGMKSRQKEVFHCVR</sequence>
<gene>
    <name evidence="2" type="ORF">Poly41_27750</name>
</gene>